<evidence type="ECO:0000313" key="8">
    <source>
        <dbReference type="Proteomes" id="UP000886523"/>
    </source>
</evidence>
<dbReference type="Pfam" id="PF07535">
    <property type="entry name" value="zf-DBF"/>
    <property type="match status" value="1"/>
</dbReference>
<dbReference type="GO" id="GO:0003676">
    <property type="term" value="F:nucleic acid binding"/>
    <property type="evidence" value="ECO:0007669"/>
    <property type="project" value="InterPro"/>
</dbReference>
<dbReference type="SUPFAM" id="SSF52113">
    <property type="entry name" value="BRCT domain"/>
    <property type="match status" value="1"/>
</dbReference>
<dbReference type="Pfam" id="PF08630">
    <property type="entry name" value="Dfp1_Him1_M"/>
    <property type="match status" value="1"/>
</dbReference>
<dbReference type="GO" id="GO:0031431">
    <property type="term" value="C:Dbf4-dependent protein kinase complex"/>
    <property type="evidence" value="ECO:0007669"/>
    <property type="project" value="TreeGrafter"/>
</dbReference>
<keyword evidence="2 4" id="KW-0863">Zinc-finger</keyword>
<dbReference type="PANTHER" id="PTHR15375">
    <property type="entry name" value="ACTIVATOR OF S-PHASE KINASE-RELATED"/>
    <property type="match status" value="1"/>
</dbReference>
<dbReference type="FunFam" id="6.10.250.3410:FF:000001">
    <property type="entry name" value="Protein DBF4 homolog A"/>
    <property type="match status" value="1"/>
</dbReference>
<evidence type="ECO:0000256" key="4">
    <source>
        <dbReference type="PROSITE-ProRule" id="PRU00600"/>
    </source>
</evidence>
<feature type="region of interest" description="Disordered" evidence="5">
    <location>
        <begin position="240"/>
        <end position="265"/>
    </location>
</feature>
<dbReference type="GO" id="GO:1901987">
    <property type="term" value="P:regulation of cell cycle phase transition"/>
    <property type="evidence" value="ECO:0007669"/>
    <property type="project" value="TreeGrafter"/>
</dbReference>
<feature type="region of interest" description="Disordered" evidence="5">
    <location>
        <begin position="1"/>
        <end position="138"/>
    </location>
</feature>
<dbReference type="PANTHER" id="PTHR15375:SF26">
    <property type="entry name" value="PROTEIN CHIFFON"/>
    <property type="match status" value="1"/>
</dbReference>
<dbReference type="InterPro" id="IPR038545">
    <property type="entry name" value="Znf_DBF_sf"/>
</dbReference>
<dbReference type="EMBL" id="MU128927">
    <property type="protein sequence ID" value="KAF9518131.1"/>
    <property type="molecule type" value="Genomic_DNA"/>
</dbReference>
<dbReference type="InterPro" id="IPR051590">
    <property type="entry name" value="Replication_Regulatory_Kinase"/>
</dbReference>
<dbReference type="SMART" id="SM00586">
    <property type="entry name" value="ZnF_DBF"/>
    <property type="match status" value="1"/>
</dbReference>
<protein>
    <recommendedName>
        <fullName evidence="6">DBF4-type domain-containing protein</fullName>
    </recommendedName>
</protein>
<proteinExistence type="predicted"/>
<dbReference type="GO" id="GO:0010571">
    <property type="term" value="P:positive regulation of nuclear cell cycle DNA replication"/>
    <property type="evidence" value="ECO:0007669"/>
    <property type="project" value="TreeGrafter"/>
</dbReference>
<keyword evidence="1" id="KW-0479">Metal-binding</keyword>
<dbReference type="InterPro" id="IPR006572">
    <property type="entry name" value="Znf_DBF"/>
</dbReference>
<feature type="compositionally biased region" description="Basic and acidic residues" evidence="5">
    <location>
        <begin position="796"/>
        <end position="806"/>
    </location>
</feature>
<dbReference type="GO" id="GO:0008270">
    <property type="term" value="F:zinc ion binding"/>
    <property type="evidence" value="ECO:0007669"/>
    <property type="project" value="UniProtKB-KW"/>
</dbReference>
<name>A0A9P6B8C1_9AGAM</name>
<evidence type="ECO:0000256" key="1">
    <source>
        <dbReference type="ARBA" id="ARBA00022723"/>
    </source>
</evidence>
<keyword evidence="8" id="KW-1185">Reference proteome</keyword>
<dbReference type="Gene3D" id="6.10.250.3410">
    <property type="entry name" value="DBF zinc finger"/>
    <property type="match status" value="1"/>
</dbReference>
<dbReference type="Proteomes" id="UP000886523">
    <property type="component" value="Unassembled WGS sequence"/>
</dbReference>
<accession>A0A9P6B8C1</accession>
<feature type="compositionally biased region" description="Basic residues" evidence="5">
    <location>
        <begin position="406"/>
        <end position="420"/>
    </location>
</feature>
<feature type="compositionally biased region" description="Acidic residues" evidence="5">
    <location>
        <begin position="743"/>
        <end position="764"/>
    </location>
</feature>
<dbReference type="PROSITE" id="PS51265">
    <property type="entry name" value="ZF_DBF4"/>
    <property type="match status" value="1"/>
</dbReference>
<feature type="region of interest" description="Disordered" evidence="5">
    <location>
        <begin position="406"/>
        <end position="500"/>
    </location>
</feature>
<evidence type="ECO:0000256" key="2">
    <source>
        <dbReference type="ARBA" id="ARBA00022771"/>
    </source>
</evidence>
<sequence length="812" mass="90942">MSSVPATPRRQALINRQTHALYPTALPAPEKSPSIRSAQRHQRTLTQRPTLIHKQSHPPIKTPTSSVLHVPDITATAPARVPVPKRSRDDQGNDDDDDGHFHPARANPSWPSNRLGTKHPRPQVHSHEQPERLAKKAKLEERVEERLRQEERFKDKYTRAFPGFKFYFDSLDASVKHSFSSRVQQLGARIEDFFSASVTHFISNKQIPSVEDIAALENKENAPASTTTSAVTLTTAASNFLPPRPVPHRNSQHATVAPPPLRSPIKLRPSGATAPKYDALVAKAVHFQMKIWDEKKLDNILSRLLPSAPTIHPHSKFAPPSLFPAPASVSTHTNPGITVGAAVPTLSYLLQTERNSGLTLERDPTALRRDYKYFGQNSYWVLIEDIDGTHAPIAVKDYGRWRPKRAMNKATRKKKRHSTKYRTVGGFLDEHGATSEFSEEEDHDTPWPKLRDARGKAKPDWAEGKLGSLDEADSHNESMDDDREPQEHSRDMDNQEDFQDGEDAVVFDFSRERDEDSNAEDQDVLDASSKAQVLRRTASLHDFGRSTLGAGKSTKSALEREDREYVAASGNSVVITSHINSTTSFATHLDGTGSGLGGIGRAVGAGRLLNKRLHQQVLTHRTLKAAASAGGTGEDDASVSLRPHVLRKSKSTNTLRPKTTARLPRREEVKKPGYCENCRVRFDDFGKHVSGKKHQKFSNDDENFWQLDEILGRLGRKTLEQVEEEEHTWLSEGLRRLHSESTAMEDDGPHDDQEQEQQEFADQDDYNREAEEAASEQGGSVFDVSGEDDGAMMTPRPHETHDHTEWIDLYDY</sequence>
<dbReference type="InterPro" id="IPR036420">
    <property type="entry name" value="BRCT_dom_sf"/>
</dbReference>
<dbReference type="GO" id="GO:0043539">
    <property type="term" value="F:protein serine/threonine kinase activator activity"/>
    <property type="evidence" value="ECO:0007669"/>
    <property type="project" value="TreeGrafter"/>
</dbReference>
<feature type="domain" description="DBF4-type" evidence="6">
    <location>
        <begin position="668"/>
        <end position="717"/>
    </location>
</feature>
<dbReference type="InterPro" id="IPR013939">
    <property type="entry name" value="Regulatory_Dfp1/Him1"/>
</dbReference>
<reference evidence="7" key="1">
    <citation type="journal article" date="2020" name="Nat. Commun.">
        <title>Large-scale genome sequencing of mycorrhizal fungi provides insights into the early evolution of symbiotic traits.</title>
        <authorList>
            <person name="Miyauchi S."/>
            <person name="Kiss E."/>
            <person name="Kuo A."/>
            <person name="Drula E."/>
            <person name="Kohler A."/>
            <person name="Sanchez-Garcia M."/>
            <person name="Morin E."/>
            <person name="Andreopoulos B."/>
            <person name="Barry K.W."/>
            <person name="Bonito G."/>
            <person name="Buee M."/>
            <person name="Carver A."/>
            <person name="Chen C."/>
            <person name="Cichocki N."/>
            <person name="Clum A."/>
            <person name="Culley D."/>
            <person name="Crous P.W."/>
            <person name="Fauchery L."/>
            <person name="Girlanda M."/>
            <person name="Hayes R.D."/>
            <person name="Keri Z."/>
            <person name="LaButti K."/>
            <person name="Lipzen A."/>
            <person name="Lombard V."/>
            <person name="Magnuson J."/>
            <person name="Maillard F."/>
            <person name="Murat C."/>
            <person name="Nolan M."/>
            <person name="Ohm R.A."/>
            <person name="Pangilinan J."/>
            <person name="Pereira M.F."/>
            <person name="Perotto S."/>
            <person name="Peter M."/>
            <person name="Pfister S."/>
            <person name="Riley R."/>
            <person name="Sitrit Y."/>
            <person name="Stielow J.B."/>
            <person name="Szollosi G."/>
            <person name="Zifcakova L."/>
            <person name="Stursova M."/>
            <person name="Spatafora J.W."/>
            <person name="Tedersoo L."/>
            <person name="Vaario L.M."/>
            <person name="Yamada A."/>
            <person name="Yan M."/>
            <person name="Wang P."/>
            <person name="Xu J."/>
            <person name="Bruns T."/>
            <person name="Baldrian P."/>
            <person name="Vilgalys R."/>
            <person name="Dunand C."/>
            <person name="Henrissat B."/>
            <person name="Grigoriev I.V."/>
            <person name="Hibbett D."/>
            <person name="Nagy L.G."/>
            <person name="Martin F.M."/>
        </authorList>
    </citation>
    <scope>NUCLEOTIDE SEQUENCE</scope>
    <source>
        <strain evidence="7">UP504</strain>
    </source>
</reference>
<evidence type="ECO:0000256" key="5">
    <source>
        <dbReference type="SAM" id="MobiDB-lite"/>
    </source>
</evidence>
<dbReference type="CDD" id="cd00027">
    <property type="entry name" value="BRCT"/>
    <property type="match status" value="1"/>
</dbReference>
<keyword evidence="3" id="KW-0862">Zinc</keyword>
<dbReference type="AlphaFoldDB" id="A0A9P6B8C1"/>
<feature type="compositionally biased region" description="Basic and acidic residues" evidence="5">
    <location>
        <begin position="125"/>
        <end position="138"/>
    </location>
</feature>
<feature type="compositionally biased region" description="Basic and acidic residues" evidence="5">
    <location>
        <begin position="444"/>
        <end position="463"/>
    </location>
</feature>
<evidence type="ECO:0000313" key="7">
    <source>
        <dbReference type="EMBL" id="KAF9518131.1"/>
    </source>
</evidence>
<dbReference type="OrthoDB" id="21380at2759"/>
<gene>
    <name evidence="7" type="ORF">BS47DRAFT_1338722</name>
</gene>
<comment type="caution">
    <text evidence="7">The sequence shown here is derived from an EMBL/GenBank/DDBJ whole genome shotgun (WGS) entry which is preliminary data.</text>
</comment>
<evidence type="ECO:0000256" key="3">
    <source>
        <dbReference type="ARBA" id="ARBA00022833"/>
    </source>
</evidence>
<organism evidence="7 8">
    <name type="scientific">Hydnum rufescens UP504</name>
    <dbReference type="NCBI Taxonomy" id="1448309"/>
    <lineage>
        <taxon>Eukaryota</taxon>
        <taxon>Fungi</taxon>
        <taxon>Dikarya</taxon>
        <taxon>Basidiomycota</taxon>
        <taxon>Agaricomycotina</taxon>
        <taxon>Agaricomycetes</taxon>
        <taxon>Cantharellales</taxon>
        <taxon>Hydnaceae</taxon>
        <taxon>Hydnum</taxon>
    </lineage>
</organism>
<feature type="region of interest" description="Disordered" evidence="5">
    <location>
        <begin position="742"/>
        <end position="812"/>
    </location>
</feature>
<evidence type="ECO:0000259" key="6">
    <source>
        <dbReference type="PROSITE" id="PS51265"/>
    </source>
</evidence>